<protein>
    <submittedName>
        <fullName evidence="2">VOC family protein</fullName>
    </submittedName>
</protein>
<dbReference type="EMBL" id="JBHUEY010000001">
    <property type="protein sequence ID" value="MFD1783729.1"/>
    <property type="molecule type" value="Genomic_DNA"/>
</dbReference>
<evidence type="ECO:0000313" key="2">
    <source>
        <dbReference type="EMBL" id="MFD1783729.1"/>
    </source>
</evidence>
<evidence type="ECO:0000313" key="3">
    <source>
        <dbReference type="Proteomes" id="UP001597237"/>
    </source>
</evidence>
<dbReference type="Pfam" id="PF00903">
    <property type="entry name" value="Glyoxalase"/>
    <property type="match status" value="1"/>
</dbReference>
<dbReference type="SUPFAM" id="SSF54593">
    <property type="entry name" value="Glyoxalase/Bleomycin resistance protein/Dihydroxybiphenyl dioxygenase"/>
    <property type="match status" value="1"/>
</dbReference>
<dbReference type="Proteomes" id="UP001597237">
    <property type="component" value="Unassembled WGS sequence"/>
</dbReference>
<proteinExistence type="predicted"/>
<dbReference type="Gene3D" id="3.10.180.10">
    <property type="entry name" value="2,3-Dihydroxybiphenyl 1,2-Dioxygenase, domain 1"/>
    <property type="match status" value="1"/>
</dbReference>
<dbReference type="InterPro" id="IPR037523">
    <property type="entry name" value="VOC_core"/>
</dbReference>
<dbReference type="InterPro" id="IPR029068">
    <property type="entry name" value="Glyas_Bleomycin-R_OHBP_Dase"/>
</dbReference>
<keyword evidence="3" id="KW-1185">Reference proteome</keyword>
<organism evidence="2 3">
    <name type="scientific">Phenylobacterium terrae</name>
    <dbReference type="NCBI Taxonomy" id="2665495"/>
    <lineage>
        <taxon>Bacteria</taxon>
        <taxon>Pseudomonadati</taxon>
        <taxon>Pseudomonadota</taxon>
        <taxon>Alphaproteobacteria</taxon>
        <taxon>Caulobacterales</taxon>
        <taxon>Caulobacteraceae</taxon>
        <taxon>Phenylobacterium</taxon>
    </lineage>
</organism>
<dbReference type="RefSeq" id="WP_377283080.1">
    <property type="nucleotide sequence ID" value="NZ_JBHRSI010000008.1"/>
</dbReference>
<sequence length="131" mass="13876">MLTVTGVDHLVLRVKDLPAMLAFYVDVLGCPVERRNDELGLIQLRAGTSLIDLVPVDGRLGRAGGAGPGAEGRNLDHFCLRIEGFDLEAVRRHLEAHGVSVGESGLRYGAGGEGISVYLSDPDGNGLELRG</sequence>
<dbReference type="PANTHER" id="PTHR21366">
    <property type="entry name" value="GLYOXALASE FAMILY PROTEIN"/>
    <property type="match status" value="1"/>
</dbReference>
<reference evidence="3" key="1">
    <citation type="journal article" date="2019" name="Int. J. Syst. Evol. Microbiol.">
        <title>The Global Catalogue of Microorganisms (GCM) 10K type strain sequencing project: providing services to taxonomists for standard genome sequencing and annotation.</title>
        <authorList>
            <consortium name="The Broad Institute Genomics Platform"/>
            <consortium name="The Broad Institute Genome Sequencing Center for Infectious Disease"/>
            <person name="Wu L."/>
            <person name="Ma J."/>
        </authorList>
    </citation>
    <scope>NUCLEOTIDE SEQUENCE [LARGE SCALE GENOMIC DNA]</scope>
    <source>
        <strain evidence="3">DFY28</strain>
    </source>
</reference>
<evidence type="ECO:0000259" key="1">
    <source>
        <dbReference type="PROSITE" id="PS51819"/>
    </source>
</evidence>
<dbReference type="PROSITE" id="PS51819">
    <property type="entry name" value="VOC"/>
    <property type="match status" value="1"/>
</dbReference>
<accession>A0ABW4N2N7</accession>
<dbReference type="PANTHER" id="PTHR21366:SF14">
    <property type="entry name" value="GLYOXALASE DOMAIN-CONTAINING PROTEIN 5"/>
    <property type="match status" value="1"/>
</dbReference>
<dbReference type="InterPro" id="IPR004360">
    <property type="entry name" value="Glyas_Fos-R_dOase_dom"/>
</dbReference>
<dbReference type="InterPro" id="IPR050383">
    <property type="entry name" value="GlyoxalaseI/FosfomycinResist"/>
</dbReference>
<gene>
    <name evidence="2" type="ORF">ACFSC0_10020</name>
</gene>
<comment type="caution">
    <text evidence="2">The sequence shown here is derived from an EMBL/GenBank/DDBJ whole genome shotgun (WGS) entry which is preliminary data.</text>
</comment>
<name>A0ABW4N2N7_9CAUL</name>
<feature type="domain" description="VOC" evidence="1">
    <location>
        <begin position="6"/>
        <end position="131"/>
    </location>
</feature>